<protein>
    <submittedName>
        <fullName evidence="2">Uncharacterized protein</fullName>
    </submittedName>
</protein>
<proteinExistence type="predicted"/>
<feature type="region of interest" description="Disordered" evidence="1">
    <location>
        <begin position="135"/>
        <end position="172"/>
    </location>
</feature>
<evidence type="ECO:0000256" key="1">
    <source>
        <dbReference type="SAM" id="MobiDB-lite"/>
    </source>
</evidence>
<organism evidence="2 3">
    <name type="scientific">Pseudocercospora eumusae</name>
    <dbReference type="NCBI Taxonomy" id="321146"/>
    <lineage>
        <taxon>Eukaryota</taxon>
        <taxon>Fungi</taxon>
        <taxon>Dikarya</taxon>
        <taxon>Ascomycota</taxon>
        <taxon>Pezizomycotina</taxon>
        <taxon>Dothideomycetes</taxon>
        <taxon>Dothideomycetidae</taxon>
        <taxon>Mycosphaerellales</taxon>
        <taxon>Mycosphaerellaceae</taxon>
        <taxon>Pseudocercospora</taxon>
    </lineage>
</organism>
<dbReference type="EMBL" id="LFZN01000047">
    <property type="protein sequence ID" value="KXT01963.1"/>
    <property type="molecule type" value="Genomic_DNA"/>
</dbReference>
<feature type="compositionally biased region" description="Low complexity" evidence="1">
    <location>
        <begin position="58"/>
        <end position="77"/>
    </location>
</feature>
<gene>
    <name evidence="2" type="ORF">AC578_6550</name>
</gene>
<name>A0A139HHS0_9PEZI</name>
<comment type="caution">
    <text evidence="2">The sequence shown here is derived from an EMBL/GenBank/DDBJ whole genome shotgun (WGS) entry which is preliminary data.</text>
</comment>
<evidence type="ECO:0000313" key="2">
    <source>
        <dbReference type="EMBL" id="KXT01963.1"/>
    </source>
</evidence>
<reference evidence="2 3" key="1">
    <citation type="submission" date="2015-07" db="EMBL/GenBank/DDBJ databases">
        <title>Comparative genomics of the Sigatoka disease complex on banana suggests a link between parallel evolutionary changes in Pseudocercospora fijiensis and Pseudocercospora eumusae and increased virulence on the banana host.</title>
        <authorList>
            <person name="Chang T.-C."/>
            <person name="Salvucci A."/>
            <person name="Crous P.W."/>
            <person name="Stergiopoulos I."/>
        </authorList>
    </citation>
    <scope>NUCLEOTIDE SEQUENCE [LARGE SCALE GENOMIC DNA]</scope>
    <source>
        <strain evidence="2 3">CBS 114824</strain>
    </source>
</reference>
<dbReference type="Proteomes" id="UP000070133">
    <property type="component" value="Unassembled WGS sequence"/>
</dbReference>
<feature type="compositionally biased region" description="Basic and acidic residues" evidence="1">
    <location>
        <begin position="139"/>
        <end position="159"/>
    </location>
</feature>
<keyword evidence="3" id="KW-1185">Reference proteome</keyword>
<accession>A0A139HHS0</accession>
<feature type="region of interest" description="Disordered" evidence="1">
    <location>
        <begin position="1"/>
        <end position="112"/>
    </location>
</feature>
<sequence>MAAPHNGPATEAADSSRENANTSTGAPNKPKVSAGNSKLKNVPKATAKDTVLARPNFKTKGPKLAAKKTGGTAPKKASPLSRAIVYAEDETNDDAVEEPLDSPALRPNPTKARKSAPVVFKFTGSMLPRIAAANTARLKAQDPDMNKLDETRKGKRGEGKTQPAKKKGATVATEDHKLWKPADPFNIQYPRCAGCQAVFCTCGYKPEYCSCTCWSCGRKAGGK</sequence>
<dbReference type="OrthoDB" id="10499574at2759"/>
<dbReference type="AlphaFoldDB" id="A0A139HHS0"/>
<evidence type="ECO:0000313" key="3">
    <source>
        <dbReference type="Proteomes" id="UP000070133"/>
    </source>
</evidence>
<feature type="compositionally biased region" description="Acidic residues" evidence="1">
    <location>
        <begin position="87"/>
        <end position="100"/>
    </location>
</feature>